<evidence type="ECO:0000259" key="2">
    <source>
        <dbReference type="PROSITE" id="PS50097"/>
    </source>
</evidence>
<dbReference type="PROSITE" id="PS50144">
    <property type="entry name" value="MATH"/>
    <property type="match status" value="1"/>
</dbReference>
<dbReference type="AlphaFoldDB" id="A0A811SAC4"/>
<organism evidence="4 5">
    <name type="scientific">Miscanthus lutarioriparius</name>
    <dbReference type="NCBI Taxonomy" id="422564"/>
    <lineage>
        <taxon>Eukaryota</taxon>
        <taxon>Viridiplantae</taxon>
        <taxon>Streptophyta</taxon>
        <taxon>Embryophyta</taxon>
        <taxon>Tracheophyta</taxon>
        <taxon>Spermatophyta</taxon>
        <taxon>Magnoliopsida</taxon>
        <taxon>Liliopsida</taxon>
        <taxon>Poales</taxon>
        <taxon>Poaceae</taxon>
        <taxon>PACMAD clade</taxon>
        <taxon>Panicoideae</taxon>
        <taxon>Andropogonodae</taxon>
        <taxon>Andropogoneae</taxon>
        <taxon>Saccharinae</taxon>
        <taxon>Miscanthus</taxon>
    </lineage>
</organism>
<dbReference type="GO" id="GO:0016567">
    <property type="term" value="P:protein ubiquitination"/>
    <property type="evidence" value="ECO:0007669"/>
    <property type="project" value="InterPro"/>
</dbReference>
<evidence type="ECO:0000259" key="3">
    <source>
        <dbReference type="PROSITE" id="PS50144"/>
    </source>
</evidence>
<dbReference type="Gene3D" id="3.30.710.10">
    <property type="entry name" value="Potassium Channel Kv1.1, Chain A"/>
    <property type="match status" value="1"/>
</dbReference>
<dbReference type="InterPro" id="IPR002083">
    <property type="entry name" value="MATH/TRAF_dom"/>
</dbReference>
<dbReference type="CDD" id="cd00121">
    <property type="entry name" value="MATH"/>
    <property type="match status" value="1"/>
</dbReference>
<accession>A0A811SAC4</accession>
<sequence length="312" mass="34709">MARTRCGCSCELLQSGTSIITDLKIDGYSLTKGTPTGDYLESDTLTVGGHSWRIRFFPNGAKSEDEGFISVFLHLDGRVADMVKAQFQFDFVDNMEEEPVTAATFTDKVSWGYPQFIRREELEKSEHLKNDSFTLRCKIAVIHEFGAKLERPKAVSLPPSDLHRNLGDLLLSEKGADVVFDVGGQTFAAHRCVLAARSPVFSAEELLGTMKESSTTGIVRVDDMEAQVFKALLYFVYTDSLPKTEERGQGEEAEEEDDSIMSQHLLVAADRYNLGRPKLICEHKLFGYIEVGTAATILTLAEQHNCHGQPPY</sequence>
<dbReference type="SMART" id="SM00061">
    <property type="entry name" value="MATH"/>
    <property type="match status" value="1"/>
</dbReference>
<feature type="domain" description="BTB" evidence="2">
    <location>
        <begin position="176"/>
        <end position="245"/>
    </location>
</feature>
<proteinExistence type="predicted"/>
<name>A0A811SAC4_9POAL</name>
<dbReference type="SUPFAM" id="SSF49599">
    <property type="entry name" value="TRAF domain-like"/>
    <property type="match status" value="1"/>
</dbReference>
<evidence type="ECO:0000313" key="5">
    <source>
        <dbReference type="Proteomes" id="UP000604825"/>
    </source>
</evidence>
<dbReference type="Proteomes" id="UP000604825">
    <property type="component" value="Unassembled WGS sequence"/>
</dbReference>
<dbReference type="Pfam" id="PF22486">
    <property type="entry name" value="MATH_2"/>
    <property type="match status" value="1"/>
</dbReference>
<keyword evidence="5" id="KW-1185">Reference proteome</keyword>
<dbReference type="Gene3D" id="2.60.210.10">
    <property type="entry name" value="Apoptosis, Tumor Necrosis Factor Receptor Associated Protein 2, Chain A"/>
    <property type="match status" value="1"/>
</dbReference>
<evidence type="ECO:0000256" key="1">
    <source>
        <dbReference type="ARBA" id="ARBA00004906"/>
    </source>
</evidence>
<dbReference type="InterPro" id="IPR045005">
    <property type="entry name" value="BPM1-6"/>
</dbReference>
<evidence type="ECO:0000313" key="4">
    <source>
        <dbReference type="EMBL" id="CAD6337517.1"/>
    </source>
</evidence>
<dbReference type="SUPFAM" id="SSF54695">
    <property type="entry name" value="POZ domain"/>
    <property type="match status" value="1"/>
</dbReference>
<dbReference type="InterPro" id="IPR000210">
    <property type="entry name" value="BTB/POZ_dom"/>
</dbReference>
<dbReference type="SMART" id="SM00225">
    <property type="entry name" value="BTB"/>
    <property type="match status" value="1"/>
</dbReference>
<dbReference type="InterPro" id="IPR011333">
    <property type="entry name" value="SKP1/BTB/POZ_sf"/>
</dbReference>
<dbReference type="EMBL" id="CAJGYO010000018">
    <property type="protein sequence ID" value="CAD6337517.1"/>
    <property type="molecule type" value="Genomic_DNA"/>
</dbReference>
<reference evidence="4" key="1">
    <citation type="submission" date="2020-10" db="EMBL/GenBank/DDBJ databases">
        <authorList>
            <person name="Han B."/>
            <person name="Lu T."/>
            <person name="Zhao Q."/>
            <person name="Huang X."/>
            <person name="Zhao Y."/>
        </authorList>
    </citation>
    <scope>NUCLEOTIDE SEQUENCE</scope>
</reference>
<dbReference type="InterPro" id="IPR008974">
    <property type="entry name" value="TRAF-like"/>
</dbReference>
<dbReference type="PANTHER" id="PTHR26379:SF448">
    <property type="entry name" value="OS10G0423400 PROTEIN"/>
    <property type="match status" value="1"/>
</dbReference>
<comment type="pathway">
    <text evidence="1">Protein modification; protein ubiquitination.</text>
</comment>
<feature type="domain" description="MATH" evidence="3">
    <location>
        <begin position="18"/>
        <end position="139"/>
    </location>
</feature>
<gene>
    <name evidence="4" type="ORF">NCGR_LOCUS61615</name>
</gene>
<dbReference type="PANTHER" id="PTHR26379">
    <property type="entry name" value="BTB/POZ AND MATH DOMAIN-CONTAINING PROTEIN 1"/>
    <property type="match status" value="1"/>
</dbReference>
<dbReference type="Pfam" id="PF00651">
    <property type="entry name" value="BTB"/>
    <property type="match status" value="1"/>
</dbReference>
<dbReference type="PROSITE" id="PS50097">
    <property type="entry name" value="BTB"/>
    <property type="match status" value="1"/>
</dbReference>
<comment type="caution">
    <text evidence="4">The sequence shown here is derived from an EMBL/GenBank/DDBJ whole genome shotgun (WGS) entry which is preliminary data.</text>
</comment>
<dbReference type="OrthoDB" id="687163at2759"/>
<protein>
    <submittedName>
        <fullName evidence="4">Uncharacterized protein</fullName>
    </submittedName>
</protein>